<gene>
    <name evidence="1" type="ordered locus">Mahau_0636</name>
</gene>
<keyword evidence="2" id="KW-1185">Reference proteome</keyword>
<dbReference type="eggNOG" id="COG1131">
    <property type="taxonomic scope" value="Bacteria"/>
</dbReference>
<dbReference type="InterPro" id="IPR027417">
    <property type="entry name" value="P-loop_NTPase"/>
</dbReference>
<dbReference type="AlphaFoldDB" id="F4A021"/>
<dbReference type="SUPFAM" id="SSF52540">
    <property type="entry name" value="P-loop containing nucleoside triphosphate hydrolases"/>
    <property type="match status" value="1"/>
</dbReference>
<dbReference type="KEGG" id="mas:Mahau_0636"/>
<sequence length="44" mass="4620">MEIHLDDVTKAYRRGAKALASVTLDIQSGVFGLLGPNGPARAPL</sequence>
<protein>
    <submittedName>
        <fullName evidence="1">ABC transporter ATP-binding protein</fullName>
    </submittedName>
</protein>
<reference evidence="1 2" key="2">
    <citation type="journal article" date="2011" name="Stand. Genomic Sci.">
        <title>Complete genome sequence of Mahella australiensis type strain (50-1 BON).</title>
        <authorList>
            <person name="Sikorski J."/>
            <person name="Teshima H."/>
            <person name="Nolan M."/>
            <person name="Lucas S."/>
            <person name="Hammon N."/>
            <person name="Deshpande S."/>
            <person name="Cheng J.F."/>
            <person name="Pitluck S."/>
            <person name="Liolios K."/>
            <person name="Pagani I."/>
            <person name="Ivanova N."/>
            <person name="Huntemann M."/>
            <person name="Mavromatis K."/>
            <person name="Ovchinikova G."/>
            <person name="Pati A."/>
            <person name="Tapia R."/>
            <person name="Han C."/>
            <person name="Goodwin L."/>
            <person name="Chen A."/>
            <person name="Palaniappan K."/>
            <person name="Land M."/>
            <person name="Hauser L."/>
            <person name="Ngatchou-Djao O.D."/>
            <person name="Rohde M."/>
            <person name="Pukall R."/>
            <person name="Spring S."/>
            <person name="Abt B."/>
            <person name="Goker M."/>
            <person name="Detter J.C."/>
            <person name="Woyke T."/>
            <person name="Bristow J."/>
            <person name="Markowitz V."/>
            <person name="Hugenholtz P."/>
            <person name="Eisen J.A."/>
            <person name="Kyrpides N.C."/>
            <person name="Klenk H.P."/>
            <person name="Lapidus A."/>
        </authorList>
    </citation>
    <scope>NUCLEOTIDE SEQUENCE [LARGE SCALE GENOMIC DNA]</scope>
    <source>
        <strain evidence="2">DSM 15567 / CIP 107919 / 50-1 BON</strain>
    </source>
</reference>
<evidence type="ECO:0000313" key="1">
    <source>
        <dbReference type="EMBL" id="AEE95839.1"/>
    </source>
</evidence>
<name>F4A021_MAHA5</name>
<reference evidence="2" key="1">
    <citation type="submission" date="2010-11" db="EMBL/GenBank/DDBJ databases">
        <title>The complete genome of Mahella australiensis DSM 15567.</title>
        <authorList>
            <consortium name="US DOE Joint Genome Institute (JGI-PGF)"/>
            <person name="Lucas S."/>
            <person name="Copeland A."/>
            <person name="Lapidus A."/>
            <person name="Bruce D."/>
            <person name="Goodwin L."/>
            <person name="Pitluck S."/>
            <person name="Kyrpides N."/>
            <person name="Mavromatis K."/>
            <person name="Pagani I."/>
            <person name="Ivanova N."/>
            <person name="Teshima H."/>
            <person name="Brettin T."/>
            <person name="Detter J.C."/>
            <person name="Han C."/>
            <person name="Tapia R."/>
            <person name="Land M."/>
            <person name="Hauser L."/>
            <person name="Markowitz V."/>
            <person name="Cheng J.-F."/>
            <person name="Hugenholtz P."/>
            <person name="Woyke T."/>
            <person name="Wu D."/>
            <person name="Spring S."/>
            <person name="Pukall R."/>
            <person name="Steenblock K."/>
            <person name="Schneider S."/>
            <person name="Klenk H.-P."/>
            <person name="Eisen J.A."/>
        </authorList>
    </citation>
    <scope>NUCLEOTIDE SEQUENCE [LARGE SCALE GENOMIC DNA]</scope>
    <source>
        <strain evidence="2">DSM 15567 / CIP 107919 / 50-1 BON</strain>
    </source>
</reference>
<dbReference type="RefSeq" id="WP_013780272.1">
    <property type="nucleotide sequence ID" value="NC_015520.1"/>
</dbReference>
<keyword evidence="1" id="KW-0547">Nucleotide-binding</keyword>
<keyword evidence="1" id="KW-0067">ATP-binding</keyword>
<dbReference type="Proteomes" id="UP000008457">
    <property type="component" value="Chromosome"/>
</dbReference>
<dbReference type="GO" id="GO:0005524">
    <property type="term" value="F:ATP binding"/>
    <property type="evidence" value="ECO:0007669"/>
    <property type="project" value="UniProtKB-KW"/>
</dbReference>
<dbReference type="EMBL" id="CP002360">
    <property type="protein sequence ID" value="AEE95839.1"/>
    <property type="molecule type" value="Genomic_DNA"/>
</dbReference>
<organism evidence="1 2">
    <name type="scientific">Mahella australiensis (strain DSM 15567 / CIP 107919 / 50-1 BON)</name>
    <dbReference type="NCBI Taxonomy" id="697281"/>
    <lineage>
        <taxon>Bacteria</taxon>
        <taxon>Bacillati</taxon>
        <taxon>Bacillota</taxon>
        <taxon>Clostridia</taxon>
        <taxon>Thermoanaerobacterales</taxon>
        <taxon>Thermoanaerobacterales Family IV. Incertae Sedis</taxon>
        <taxon>Mahella</taxon>
    </lineage>
</organism>
<accession>F4A021</accession>
<dbReference type="HOGENOM" id="CLU_3218298_0_0_9"/>
<dbReference type="STRING" id="697281.Mahau_0636"/>
<proteinExistence type="predicted"/>
<evidence type="ECO:0000313" key="2">
    <source>
        <dbReference type="Proteomes" id="UP000008457"/>
    </source>
</evidence>